<name>A0A9X0WCD4_9GAMM</name>
<dbReference type="Proteomes" id="UP001138768">
    <property type="component" value="Unassembled WGS sequence"/>
</dbReference>
<dbReference type="InterPro" id="IPR013563">
    <property type="entry name" value="Oligopep_ABC_C"/>
</dbReference>
<keyword evidence="12" id="KW-1185">Reference proteome</keyword>
<dbReference type="InterPro" id="IPR050388">
    <property type="entry name" value="ABC_Ni/Peptide_Import"/>
</dbReference>
<keyword evidence="5" id="KW-0547">Nucleotide-binding</keyword>
<dbReference type="GO" id="GO:0005524">
    <property type="term" value="F:ATP binding"/>
    <property type="evidence" value="ECO:0007669"/>
    <property type="project" value="UniProtKB-KW"/>
</dbReference>
<dbReference type="NCBIfam" id="NF007739">
    <property type="entry name" value="PRK10419.1"/>
    <property type="match status" value="2"/>
</dbReference>
<evidence type="ECO:0000313" key="11">
    <source>
        <dbReference type="EMBL" id="MBK1620570.1"/>
    </source>
</evidence>
<comment type="caution">
    <text evidence="11">The sequence shown here is derived from an EMBL/GenBank/DDBJ whole genome shotgun (WGS) entry which is preliminary data.</text>
</comment>
<reference evidence="11 12" key="1">
    <citation type="journal article" date="2020" name="Microorganisms">
        <title>Osmotic Adaptation and Compatible Solute Biosynthesis of Phototrophic Bacteria as Revealed from Genome Analyses.</title>
        <authorList>
            <person name="Imhoff J.F."/>
            <person name="Rahn T."/>
            <person name="Kunzel S."/>
            <person name="Keller A."/>
            <person name="Neulinger S.C."/>
        </authorList>
    </citation>
    <scope>NUCLEOTIDE SEQUENCE [LARGE SCALE GENOMIC DNA]</scope>
    <source>
        <strain evidence="11 12">DSM 25653</strain>
    </source>
</reference>
<evidence type="ECO:0000259" key="10">
    <source>
        <dbReference type="PROSITE" id="PS50893"/>
    </source>
</evidence>
<protein>
    <recommendedName>
        <fullName evidence="8">ABC-type dipeptide transporter</fullName>
        <ecNumber evidence="8">7.4.2.9</ecNumber>
    </recommendedName>
</protein>
<dbReference type="EMBL" id="NRRY01000043">
    <property type="protein sequence ID" value="MBK1620570.1"/>
    <property type="molecule type" value="Genomic_DNA"/>
</dbReference>
<dbReference type="FunFam" id="3.40.50.300:FF:000016">
    <property type="entry name" value="Oligopeptide ABC transporter ATP-binding component"/>
    <property type="match status" value="2"/>
</dbReference>
<evidence type="ECO:0000256" key="8">
    <source>
        <dbReference type="ARBA" id="ARBA00038852"/>
    </source>
</evidence>
<evidence type="ECO:0000256" key="4">
    <source>
        <dbReference type="ARBA" id="ARBA00022475"/>
    </source>
</evidence>
<comment type="subcellular location">
    <subcellularLocation>
        <location evidence="1">Cell inner membrane</location>
        <topology evidence="1">Peripheral membrane protein</topology>
    </subcellularLocation>
</comment>
<sequence>MSDVLLHVSNLTAELGNSERPVRVCDGVGFSIRRGETLALLGESGCGKSMTALTLMRLLPLSGRIAGGSVQLDDTELLSLTEREMRGVRGGRMAMIFQEPQTSLNPVLKVGDQIAEAVRLHKRLAKAEVAERVVELLRAVGIPDPARRAGEFPHQLSGGMKQRVMIAMALAGDPELLIADEPTTALDVTIQAQVLQLLKGLQAQTGMAVLLITHDLGVVAETADRLAVMYAGQIVEEASVDAFFAAPAHPYSRKLLESVPSASKRRGELAVIPGRVPPLDQPFSGCRFADRCSQVMPACREAPIAWFQPNPGQQVRCLLWAEGPAQFREGEASAAVGTVEPSLSSAQPETAAVELAAAGVKAQAEASGATRLEAKAASAPARSATAPTAEGQTLLATAGLQVHFPIQRGLFRSTVGHVKAVDGVDLCLKAGQTLALVGESGCGKTTVGKAILRLELPTGGQVRYNGVDLASIRAGQMRRYRKDLQIIFQDPFASMNPRMLVGDIVGEGLQSLGLEKGRAAQRRRVAALLEQVGIGEQAMNRYPHEFSGGQRQRICIARALAVEPKLIVCDEPTSALDVSVQAQILNLLKRLQDDLGLSYLFITHDISVVAYLAHEVAVMYLGRIVEQGTAAEVLDEPRHPYTQALLSAVPMMDKAERRQIIRLEGDMPSPAAPPTGCHFHPRCPQAIADCALTYPQPVQLSKTHSARCLRIET</sequence>
<dbReference type="NCBIfam" id="TIGR01727">
    <property type="entry name" value="oligo_HPY"/>
    <property type="match status" value="2"/>
</dbReference>
<comment type="catalytic activity">
    <reaction evidence="9">
        <text>a dipeptide(out) + ATP + H2O = a dipeptide(in) + ADP + phosphate + H(+)</text>
        <dbReference type="Rhea" id="RHEA:23120"/>
        <dbReference type="ChEBI" id="CHEBI:15377"/>
        <dbReference type="ChEBI" id="CHEBI:15378"/>
        <dbReference type="ChEBI" id="CHEBI:30616"/>
        <dbReference type="ChEBI" id="CHEBI:43474"/>
        <dbReference type="ChEBI" id="CHEBI:90799"/>
        <dbReference type="ChEBI" id="CHEBI:456216"/>
        <dbReference type="EC" id="7.4.2.9"/>
    </reaction>
</comment>
<dbReference type="InterPro" id="IPR027417">
    <property type="entry name" value="P-loop_NTPase"/>
</dbReference>
<feature type="domain" description="ABC transporter" evidence="10">
    <location>
        <begin position="406"/>
        <end position="646"/>
    </location>
</feature>
<evidence type="ECO:0000256" key="3">
    <source>
        <dbReference type="ARBA" id="ARBA00022448"/>
    </source>
</evidence>
<dbReference type="PROSITE" id="PS00211">
    <property type="entry name" value="ABC_TRANSPORTER_1"/>
    <property type="match status" value="2"/>
</dbReference>
<evidence type="ECO:0000313" key="12">
    <source>
        <dbReference type="Proteomes" id="UP001138768"/>
    </source>
</evidence>
<keyword evidence="4" id="KW-1003">Cell membrane</keyword>
<dbReference type="SUPFAM" id="SSF52540">
    <property type="entry name" value="P-loop containing nucleoside triphosphate hydrolases"/>
    <property type="match status" value="2"/>
</dbReference>
<dbReference type="PANTHER" id="PTHR43297">
    <property type="entry name" value="OLIGOPEPTIDE TRANSPORT ATP-BINDING PROTEIN APPD"/>
    <property type="match status" value="1"/>
</dbReference>
<dbReference type="GO" id="GO:0055085">
    <property type="term" value="P:transmembrane transport"/>
    <property type="evidence" value="ECO:0007669"/>
    <property type="project" value="UniProtKB-ARBA"/>
</dbReference>
<evidence type="ECO:0000256" key="7">
    <source>
        <dbReference type="ARBA" id="ARBA00023136"/>
    </source>
</evidence>
<dbReference type="EC" id="7.4.2.9" evidence="8"/>
<dbReference type="Gene3D" id="3.40.50.300">
    <property type="entry name" value="P-loop containing nucleotide triphosphate hydrolases"/>
    <property type="match status" value="2"/>
</dbReference>
<dbReference type="AlphaFoldDB" id="A0A9X0WCD4"/>
<dbReference type="RefSeq" id="WP_200247674.1">
    <property type="nucleotide sequence ID" value="NZ_NRRY01000043.1"/>
</dbReference>
<dbReference type="GO" id="GO:0005886">
    <property type="term" value="C:plasma membrane"/>
    <property type="evidence" value="ECO:0007669"/>
    <property type="project" value="UniProtKB-SubCell"/>
</dbReference>
<evidence type="ECO:0000256" key="2">
    <source>
        <dbReference type="ARBA" id="ARBA00005417"/>
    </source>
</evidence>
<dbReference type="InterPro" id="IPR003593">
    <property type="entry name" value="AAA+_ATPase"/>
</dbReference>
<dbReference type="GO" id="GO:0015833">
    <property type="term" value="P:peptide transport"/>
    <property type="evidence" value="ECO:0007669"/>
    <property type="project" value="InterPro"/>
</dbReference>
<keyword evidence="6 11" id="KW-0067">ATP-binding</keyword>
<dbReference type="SMART" id="SM00382">
    <property type="entry name" value="AAA"/>
    <property type="match status" value="2"/>
</dbReference>
<evidence type="ECO:0000256" key="6">
    <source>
        <dbReference type="ARBA" id="ARBA00022840"/>
    </source>
</evidence>
<feature type="domain" description="ABC transporter" evidence="10">
    <location>
        <begin position="6"/>
        <end position="256"/>
    </location>
</feature>
<dbReference type="GO" id="GO:0016887">
    <property type="term" value="F:ATP hydrolysis activity"/>
    <property type="evidence" value="ECO:0007669"/>
    <property type="project" value="InterPro"/>
</dbReference>
<dbReference type="Pfam" id="PF00005">
    <property type="entry name" value="ABC_tran"/>
    <property type="match status" value="2"/>
</dbReference>
<dbReference type="InterPro" id="IPR003439">
    <property type="entry name" value="ABC_transporter-like_ATP-bd"/>
</dbReference>
<organism evidence="11 12">
    <name type="scientific">Lamprobacter modestohalophilus</name>
    <dbReference type="NCBI Taxonomy" id="1064514"/>
    <lineage>
        <taxon>Bacteria</taxon>
        <taxon>Pseudomonadati</taxon>
        <taxon>Pseudomonadota</taxon>
        <taxon>Gammaproteobacteria</taxon>
        <taxon>Chromatiales</taxon>
        <taxon>Chromatiaceae</taxon>
        <taxon>Lamprobacter</taxon>
    </lineage>
</organism>
<gene>
    <name evidence="11" type="ORF">CKO42_19480</name>
</gene>
<dbReference type="Pfam" id="PF08352">
    <property type="entry name" value="oligo_HPY"/>
    <property type="match status" value="2"/>
</dbReference>
<keyword evidence="7" id="KW-0472">Membrane</keyword>
<dbReference type="InterPro" id="IPR017871">
    <property type="entry name" value="ABC_transporter-like_CS"/>
</dbReference>
<keyword evidence="3" id="KW-0813">Transport</keyword>
<evidence type="ECO:0000256" key="5">
    <source>
        <dbReference type="ARBA" id="ARBA00022741"/>
    </source>
</evidence>
<dbReference type="CDD" id="cd03257">
    <property type="entry name" value="ABC_NikE_OppD_transporters"/>
    <property type="match status" value="2"/>
</dbReference>
<proteinExistence type="inferred from homology"/>
<evidence type="ECO:0000256" key="9">
    <source>
        <dbReference type="ARBA" id="ARBA00047356"/>
    </source>
</evidence>
<dbReference type="NCBIfam" id="NF008453">
    <property type="entry name" value="PRK11308.1"/>
    <property type="match status" value="2"/>
</dbReference>
<accession>A0A9X0WCD4</accession>
<comment type="similarity">
    <text evidence="2">Belongs to the ABC transporter superfamily.</text>
</comment>
<dbReference type="PROSITE" id="PS50893">
    <property type="entry name" value="ABC_TRANSPORTER_2"/>
    <property type="match status" value="2"/>
</dbReference>
<dbReference type="PANTHER" id="PTHR43297:SF2">
    <property type="entry name" value="DIPEPTIDE TRANSPORT ATP-BINDING PROTEIN DPPD"/>
    <property type="match status" value="1"/>
</dbReference>
<evidence type="ECO:0000256" key="1">
    <source>
        <dbReference type="ARBA" id="ARBA00004417"/>
    </source>
</evidence>